<evidence type="ECO:0000256" key="3">
    <source>
        <dbReference type="ARBA" id="ARBA00023125"/>
    </source>
</evidence>
<dbReference type="NCBIfam" id="NF005413">
    <property type="entry name" value="PRK06986.1"/>
    <property type="match status" value="1"/>
</dbReference>
<dbReference type="RefSeq" id="WP_066352809.1">
    <property type="nucleotide sequence ID" value="NZ_LOED01000009.1"/>
</dbReference>
<comment type="similarity">
    <text evidence="5">Belongs to the sigma-70 factor family.</text>
</comment>
<reference evidence="9 10" key="1">
    <citation type="submission" date="2015-12" db="EMBL/GenBank/DDBJ databases">
        <title>Draft genome sequnece of Fervidicola ferrireducens strain Y170.</title>
        <authorList>
            <person name="Patel B.K."/>
        </authorList>
    </citation>
    <scope>NUCLEOTIDE SEQUENCE [LARGE SCALE GENOMIC DNA]</scope>
    <source>
        <strain evidence="9 10">Y170</strain>
    </source>
</reference>
<dbReference type="SUPFAM" id="SSF88946">
    <property type="entry name" value="Sigma2 domain of RNA polymerase sigma factors"/>
    <property type="match status" value="1"/>
</dbReference>
<dbReference type="InParanoid" id="A0A140LAR2"/>
<dbReference type="InterPro" id="IPR013325">
    <property type="entry name" value="RNA_pol_sigma_r2"/>
</dbReference>
<evidence type="ECO:0000256" key="5">
    <source>
        <dbReference type="RuleBase" id="RU362124"/>
    </source>
</evidence>
<dbReference type="PRINTS" id="PR00046">
    <property type="entry name" value="SIGMA70FCT"/>
</dbReference>
<organism evidence="9 10">
    <name type="scientific">Fervidicola ferrireducens</name>
    <dbReference type="NCBI Taxonomy" id="520764"/>
    <lineage>
        <taxon>Bacteria</taxon>
        <taxon>Bacillati</taxon>
        <taxon>Bacillota</taxon>
        <taxon>Clostridia</taxon>
        <taxon>Thermosediminibacterales</taxon>
        <taxon>Thermosediminibacteraceae</taxon>
        <taxon>Fervidicola</taxon>
    </lineage>
</organism>
<keyword evidence="2 5" id="KW-0731">Sigma factor</keyword>
<dbReference type="GO" id="GO:0003677">
    <property type="term" value="F:DNA binding"/>
    <property type="evidence" value="ECO:0007669"/>
    <property type="project" value="UniProtKB-KW"/>
</dbReference>
<dbReference type="InterPro" id="IPR012845">
    <property type="entry name" value="RNA_pol_sigma_FliA_WhiG"/>
</dbReference>
<dbReference type="GO" id="GO:0003899">
    <property type="term" value="F:DNA-directed RNA polymerase activity"/>
    <property type="evidence" value="ECO:0007669"/>
    <property type="project" value="InterPro"/>
</dbReference>
<evidence type="ECO:0000256" key="1">
    <source>
        <dbReference type="ARBA" id="ARBA00023015"/>
    </source>
</evidence>
<proteinExistence type="inferred from homology"/>
<keyword evidence="3 5" id="KW-0238">DNA-binding</keyword>
<comment type="caution">
    <text evidence="9">The sequence shown here is derived from an EMBL/GenBank/DDBJ whole genome shotgun (WGS) entry which is preliminary data.</text>
</comment>
<dbReference type="PANTHER" id="PTHR30385:SF7">
    <property type="entry name" value="RNA POLYMERASE SIGMA FACTOR FLIA"/>
    <property type="match status" value="1"/>
</dbReference>
<dbReference type="PATRIC" id="fig|520764.3.peg.1044"/>
<evidence type="ECO:0000259" key="8">
    <source>
        <dbReference type="PROSITE" id="PS00716"/>
    </source>
</evidence>
<dbReference type="CDD" id="cd06171">
    <property type="entry name" value="Sigma70_r4"/>
    <property type="match status" value="1"/>
</dbReference>
<dbReference type="InterPro" id="IPR000943">
    <property type="entry name" value="RNA_pol_sigma70"/>
</dbReference>
<dbReference type="GO" id="GO:0016987">
    <property type="term" value="F:sigma factor activity"/>
    <property type="evidence" value="ECO:0007669"/>
    <property type="project" value="UniProtKB-KW"/>
</dbReference>
<feature type="domain" description="RNA polymerase sigma-70" evidence="7">
    <location>
        <begin position="53"/>
        <end position="66"/>
    </location>
</feature>
<keyword evidence="10" id="KW-1185">Reference proteome</keyword>
<evidence type="ECO:0000259" key="7">
    <source>
        <dbReference type="PROSITE" id="PS00715"/>
    </source>
</evidence>
<dbReference type="AlphaFoldDB" id="A0A140LAR2"/>
<dbReference type="STRING" id="520764.AN618_10070"/>
<accession>A0A140LAR2</accession>
<dbReference type="InterPro" id="IPR013324">
    <property type="entry name" value="RNA_pol_sigma_r3/r4-like"/>
</dbReference>
<dbReference type="Pfam" id="PF04545">
    <property type="entry name" value="Sigma70_r4"/>
    <property type="match status" value="1"/>
</dbReference>
<dbReference type="PIRSF" id="PIRSF000770">
    <property type="entry name" value="RNA_pol_sigma-SigE/K"/>
    <property type="match status" value="1"/>
</dbReference>
<evidence type="ECO:0000256" key="4">
    <source>
        <dbReference type="ARBA" id="ARBA00023163"/>
    </source>
</evidence>
<feature type="domain" description="RNA polymerase sigma-70" evidence="8">
    <location>
        <begin position="207"/>
        <end position="233"/>
    </location>
</feature>
<evidence type="ECO:0000313" key="10">
    <source>
        <dbReference type="Proteomes" id="UP000070427"/>
    </source>
</evidence>
<dbReference type="PROSITE" id="PS00715">
    <property type="entry name" value="SIGMA70_1"/>
    <property type="match status" value="1"/>
</dbReference>
<dbReference type="EMBL" id="LOED01000009">
    <property type="protein sequence ID" value="KXG77637.1"/>
    <property type="molecule type" value="Genomic_DNA"/>
</dbReference>
<dbReference type="Proteomes" id="UP000070427">
    <property type="component" value="Unassembled WGS sequence"/>
</dbReference>
<dbReference type="PANTHER" id="PTHR30385">
    <property type="entry name" value="SIGMA FACTOR F FLAGELLAR"/>
    <property type="match status" value="1"/>
</dbReference>
<dbReference type="SUPFAM" id="SSF88659">
    <property type="entry name" value="Sigma3 and sigma4 domains of RNA polymerase sigma factors"/>
    <property type="match status" value="2"/>
</dbReference>
<dbReference type="InterPro" id="IPR007627">
    <property type="entry name" value="RNA_pol_sigma70_r2"/>
</dbReference>
<evidence type="ECO:0000256" key="6">
    <source>
        <dbReference type="SAM" id="Coils"/>
    </source>
</evidence>
<dbReference type="InterPro" id="IPR014284">
    <property type="entry name" value="RNA_pol_sigma-70_dom"/>
</dbReference>
<dbReference type="GO" id="GO:0006352">
    <property type="term" value="P:DNA-templated transcription initiation"/>
    <property type="evidence" value="ECO:0007669"/>
    <property type="project" value="InterPro"/>
</dbReference>
<protein>
    <recommendedName>
        <fullName evidence="5">RNA polymerase sigma factor</fullName>
    </recommendedName>
</protein>
<feature type="coiled-coil region" evidence="6">
    <location>
        <begin position="107"/>
        <end position="151"/>
    </location>
</feature>
<dbReference type="NCBIfam" id="TIGR02937">
    <property type="entry name" value="sigma70-ECF"/>
    <property type="match status" value="1"/>
</dbReference>
<dbReference type="PROSITE" id="PS00716">
    <property type="entry name" value="SIGMA70_2"/>
    <property type="match status" value="1"/>
</dbReference>
<evidence type="ECO:0000313" key="9">
    <source>
        <dbReference type="EMBL" id="KXG77637.1"/>
    </source>
</evidence>
<dbReference type="Gene3D" id="1.10.1740.10">
    <property type="match status" value="1"/>
</dbReference>
<dbReference type="Pfam" id="PF04542">
    <property type="entry name" value="Sigma70_r2"/>
    <property type="match status" value="1"/>
</dbReference>
<dbReference type="NCBIfam" id="TIGR02479">
    <property type="entry name" value="FliA_WhiG"/>
    <property type="match status" value="1"/>
</dbReference>
<dbReference type="InterPro" id="IPR007630">
    <property type="entry name" value="RNA_pol_sigma70_r4"/>
</dbReference>
<evidence type="ECO:0000256" key="2">
    <source>
        <dbReference type="ARBA" id="ARBA00023082"/>
    </source>
</evidence>
<name>A0A140LAR2_9FIRM</name>
<sequence>MQEAVRAENLLIEYKTKGDSAIKEKIVKIYVPLVKHIAARLAINLPPSVDYDDLVSAGVIGLLQAIDRYDVEKGVKFETFAYMRIKGAMLDELRKLNWIPQKAMEKAKILQQAYSELEQELEGNVKDEDICRKLNITMDELQQTYRELAATNLVSLEEVLSVVAEEDERPERYVEKEELKRLLGDAIEKLPSKEKLVIALYYYEGLNLKEISAVLNLSPARVSQLHTKAIMRLRGSLSRKKAYFRN</sequence>
<gene>
    <name evidence="9" type="primary">fliA</name>
    <name evidence="9" type="ORF">AN618_10070</name>
</gene>
<keyword evidence="1 5" id="KW-0805">Transcription regulation</keyword>
<dbReference type="FunCoup" id="A0A140LAR2">
    <property type="interactions" value="125"/>
</dbReference>
<keyword evidence="4 5" id="KW-0804">Transcription</keyword>
<keyword evidence="6" id="KW-0175">Coiled coil</keyword>
<dbReference type="Gene3D" id="1.20.140.160">
    <property type="match status" value="1"/>
</dbReference>
<dbReference type="OrthoDB" id="9799825at2"/>
<comment type="function">
    <text evidence="5">Sigma factors are initiation factors that promote the attachment of RNA polymerase to specific initiation sites and are then released.</text>
</comment>